<keyword evidence="1" id="KW-0732">Signal</keyword>
<keyword evidence="4" id="KW-1185">Reference proteome</keyword>
<dbReference type="Proteomes" id="UP000255024">
    <property type="component" value="Unassembled WGS sequence"/>
</dbReference>
<sequence>MNFKYILSGCLFFVLGTTLYAQEAQENPSSKFQAFFTQNMDYQVKAQFSIGGSAPLGLPREIRSVKSYNPGLQTGFEANATKWVNQQWGVRLGVRFEEKGMKTDARVKDYLIEVNSAKGPSRGYFTGDVYTNVSNTYLTFPISAVYNLSENWNLYGGVFLSGLIDRNFTGNVSNGYLRENAPTGLKVEFNDDASADFDYSDDLNRLQWGFQAGGEWNLNSHFRLFSDVSYGANRLFKKDFEDISFSMHNIYLNLGFGYQF</sequence>
<proteinExistence type="predicted"/>
<protein>
    <recommendedName>
        <fullName evidence="2">Outer membrane protein beta-barrel domain-containing protein</fullName>
    </recommendedName>
</protein>
<evidence type="ECO:0000256" key="1">
    <source>
        <dbReference type="SAM" id="SignalP"/>
    </source>
</evidence>
<dbReference type="RefSeq" id="WP_115092158.1">
    <property type="nucleotide sequence ID" value="NZ_CP068107.1"/>
</dbReference>
<accession>A0A378U524</accession>
<feature type="signal peptide" evidence="1">
    <location>
        <begin position="1"/>
        <end position="21"/>
    </location>
</feature>
<name>A0A378U524_MYROD</name>
<dbReference type="SUPFAM" id="SSF56935">
    <property type="entry name" value="Porins"/>
    <property type="match status" value="1"/>
</dbReference>
<dbReference type="AlphaFoldDB" id="A0A378U524"/>
<evidence type="ECO:0000313" key="4">
    <source>
        <dbReference type="Proteomes" id="UP000255024"/>
    </source>
</evidence>
<evidence type="ECO:0000313" key="3">
    <source>
        <dbReference type="EMBL" id="STZ69412.1"/>
    </source>
</evidence>
<reference evidence="3 4" key="1">
    <citation type="submission" date="2018-06" db="EMBL/GenBank/DDBJ databases">
        <authorList>
            <consortium name="Pathogen Informatics"/>
            <person name="Doyle S."/>
        </authorList>
    </citation>
    <scope>NUCLEOTIDE SEQUENCE [LARGE SCALE GENOMIC DNA]</scope>
    <source>
        <strain evidence="3 4">NCTC11179</strain>
    </source>
</reference>
<feature type="domain" description="Outer membrane protein beta-barrel" evidence="2">
    <location>
        <begin position="28"/>
        <end position="236"/>
    </location>
</feature>
<evidence type="ECO:0000259" key="2">
    <source>
        <dbReference type="Pfam" id="PF13568"/>
    </source>
</evidence>
<dbReference type="Pfam" id="PF13568">
    <property type="entry name" value="OMP_b-brl_2"/>
    <property type="match status" value="1"/>
</dbReference>
<feature type="chain" id="PRO_5017012775" description="Outer membrane protein beta-barrel domain-containing protein" evidence="1">
    <location>
        <begin position="22"/>
        <end position="260"/>
    </location>
</feature>
<dbReference type="Gene3D" id="2.40.160.20">
    <property type="match status" value="1"/>
</dbReference>
<dbReference type="InterPro" id="IPR025665">
    <property type="entry name" value="Beta-barrel_OMP_2"/>
</dbReference>
<gene>
    <name evidence="3" type="ORF">NCTC11179_02918</name>
</gene>
<organism evidence="3 4">
    <name type="scientific">Myroides odoratus</name>
    <name type="common">Flavobacterium odoratum</name>
    <dbReference type="NCBI Taxonomy" id="256"/>
    <lineage>
        <taxon>Bacteria</taxon>
        <taxon>Pseudomonadati</taxon>
        <taxon>Bacteroidota</taxon>
        <taxon>Flavobacteriia</taxon>
        <taxon>Flavobacteriales</taxon>
        <taxon>Flavobacteriaceae</taxon>
        <taxon>Myroides</taxon>
    </lineage>
</organism>
<dbReference type="EMBL" id="UGQL01000002">
    <property type="protein sequence ID" value="STZ69412.1"/>
    <property type="molecule type" value="Genomic_DNA"/>
</dbReference>